<dbReference type="AlphaFoldDB" id="A0AAP0BQM0"/>
<proteinExistence type="predicted"/>
<gene>
    <name evidence="1" type="ORF">KSP39_PZI007268</name>
</gene>
<dbReference type="EMBL" id="JBBWWQ010000005">
    <property type="protein sequence ID" value="KAK8947293.1"/>
    <property type="molecule type" value="Genomic_DNA"/>
</dbReference>
<accession>A0AAP0BQM0</accession>
<reference evidence="1 2" key="1">
    <citation type="journal article" date="2022" name="Nat. Plants">
        <title>Genomes of leafy and leafless Platanthera orchids illuminate the evolution of mycoheterotrophy.</title>
        <authorList>
            <person name="Li M.H."/>
            <person name="Liu K.W."/>
            <person name="Li Z."/>
            <person name="Lu H.C."/>
            <person name="Ye Q.L."/>
            <person name="Zhang D."/>
            <person name="Wang J.Y."/>
            <person name="Li Y.F."/>
            <person name="Zhong Z.M."/>
            <person name="Liu X."/>
            <person name="Yu X."/>
            <person name="Liu D.K."/>
            <person name="Tu X.D."/>
            <person name="Liu B."/>
            <person name="Hao Y."/>
            <person name="Liao X.Y."/>
            <person name="Jiang Y.T."/>
            <person name="Sun W.H."/>
            <person name="Chen J."/>
            <person name="Chen Y.Q."/>
            <person name="Ai Y."/>
            <person name="Zhai J.W."/>
            <person name="Wu S.S."/>
            <person name="Zhou Z."/>
            <person name="Hsiao Y.Y."/>
            <person name="Wu W.L."/>
            <person name="Chen Y.Y."/>
            <person name="Lin Y.F."/>
            <person name="Hsu J.L."/>
            <person name="Li C.Y."/>
            <person name="Wang Z.W."/>
            <person name="Zhao X."/>
            <person name="Zhong W.Y."/>
            <person name="Ma X.K."/>
            <person name="Ma L."/>
            <person name="Huang J."/>
            <person name="Chen G.Z."/>
            <person name="Huang M.Z."/>
            <person name="Huang L."/>
            <person name="Peng D.H."/>
            <person name="Luo Y.B."/>
            <person name="Zou S.Q."/>
            <person name="Chen S.P."/>
            <person name="Lan S."/>
            <person name="Tsai W.C."/>
            <person name="Van de Peer Y."/>
            <person name="Liu Z.J."/>
        </authorList>
    </citation>
    <scope>NUCLEOTIDE SEQUENCE [LARGE SCALE GENOMIC DNA]</scope>
    <source>
        <strain evidence="1">Lor287</strain>
    </source>
</reference>
<sequence>MHNGISAAVFTKDHLLDHIISAIPPGIGETSGTTVTLLVIDGLTVTVASVPLTDLDIEELVAEFLEIESKQKHKNHFRRSLLLGLKMILISLYQLKYKHSEKNGRLCLMTLRLRVLYYWWVSFHCHSWEILMLNDA</sequence>
<protein>
    <submittedName>
        <fullName evidence="1">Uncharacterized protein</fullName>
    </submittedName>
</protein>
<evidence type="ECO:0000313" key="2">
    <source>
        <dbReference type="Proteomes" id="UP001418222"/>
    </source>
</evidence>
<organism evidence="1 2">
    <name type="scientific">Platanthera zijinensis</name>
    <dbReference type="NCBI Taxonomy" id="2320716"/>
    <lineage>
        <taxon>Eukaryota</taxon>
        <taxon>Viridiplantae</taxon>
        <taxon>Streptophyta</taxon>
        <taxon>Embryophyta</taxon>
        <taxon>Tracheophyta</taxon>
        <taxon>Spermatophyta</taxon>
        <taxon>Magnoliopsida</taxon>
        <taxon>Liliopsida</taxon>
        <taxon>Asparagales</taxon>
        <taxon>Orchidaceae</taxon>
        <taxon>Orchidoideae</taxon>
        <taxon>Orchideae</taxon>
        <taxon>Orchidinae</taxon>
        <taxon>Platanthera</taxon>
    </lineage>
</organism>
<name>A0AAP0BQM0_9ASPA</name>
<dbReference type="Proteomes" id="UP001418222">
    <property type="component" value="Unassembled WGS sequence"/>
</dbReference>
<keyword evidence="2" id="KW-1185">Reference proteome</keyword>
<evidence type="ECO:0000313" key="1">
    <source>
        <dbReference type="EMBL" id="KAK8947293.1"/>
    </source>
</evidence>
<comment type="caution">
    <text evidence="1">The sequence shown here is derived from an EMBL/GenBank/DDBJ whole genome shotgun (WGS) entry which is preliminary data.</text>
</comment>